<dbReference type="Pfam" id="PF23598">
    <property type="entry name" value="LRR_14"/>
    <property type="match status" value="1"/>
</dbReference>
<reference evidence="7" key="1">
    <citation type="submission" date="2025-08" db="UniProtKB">
        <authorList>
            <consortium name="RefSeq"/>
        </authorList>
    </citation>
    <scope>IDENTIFICATION</scope>
    <source>
        <tissue evidence="7">Leaf</tissue>
    </source>
</reference>
<dbReference type="PANTHER" id="PTHR11017">
    <property type="entry name" value="LEUCINE-RICH REPEAT-CONTAINING PROTEIN"/>
    <property type="match status" value="1"/>
</dbReference>
<evidence type="ECO:0000256" key="2">
    <source>
        <dbReference type="ARBA" id="ARBA00022737"/>
    </source>
</evidence>
<dbReference type="GeneID" id="115733868"/>
<name>A0ABM3HJ76_9MYRT</name>
<dbReference type="Gene3D" id="3.40.50.300">
    <property type="entry name" value="P-loop containing nucleotide triphosphate hydrolases"/>
    <property type="match status" value="1"/>
</dbReference>
<dbReference type="InterPro" id="IPR058192">
    <property type="entry name" value="WHD_ROQ1-like"/>
</dbReference>
<dbReference type="SUPFAM" id="SSF46785">
    <property type="entry name" value="Winged helix' DNA-binding domain"/>
    <property type="match status" value="1"/>
</dbReference>
<dbReference type="SUPFAM" id="SSF52047">
    <property type="entry name" value="RNI-like"/>
    <property type="match status" value="1"/>
</dbReference>
<protein>
    <submittedName>
        <fullName evidence="7">TMV resistance protein N-like</fullName>
    </submittedName>
</protein>
<dbReference type="InterPro" id="IPR044974">
    <property type="entry name" value="Disease_R_plants"/>
</dbReference>
<dbReference type="InterPro" id="IPR055414">
    <property type="entry name" value="LRR_R13L4/SHOC2-like"/>
</dbReference>
<dbReference type="Pfam" id="PF23282">
    <property type="entry name" value="WHD_ROQ1"/>
    <property type="match status" value="1"/>
</dbReference>
<dbReference type="InterPro" id="IPR002182">
    <property type="entry name" value="NB-ARC"/>
</dbReference>
<dbReference type="InterPro" id="IPR003591">
    <property type="entry name" value="Leu-rich_rpt_typical-subtyp"/>
</dbReference>
<dbReference type="InterPro" id="IPR027417">
    <property type="entry name" value="P-loop_NTPase"/>
</dbReference>
<feature type="domain" description="TIR" evidence="5">
    <location>
        <begin position="26"/>
        <end position="192"/>
    </location>
</feature>
<dbReference type="PRINTS" id="PR00364">
    <property type="entry name" value="DISEASERSIST"/>
</dbReference>
<evidence type="ECO:0000256" key="1">
    <source>
        <dbReference type="ARBA" id="ARBA00022614"/>
    </source>
</evidence>
<accession>A0ABM3HJ76</accession>
<keyword evidence="3" id="KW-0611">Plant defense</keyword>
<feature type="region of interest" description="Disordered" evidence="4">
    <location>
        <begin position="1"/>
        <end position="25"/>
    </location>
</feature>
<dbReference type="SUPFAM" id="SSF52058">
    <property type="entry name" value="L domain-like"/>
    <property type="match status" value="1"/>
</dbReference>
<dbReference type="InterPro" id="IPR036390">
    <property type="entry name" value="WH_DNA-bd_sf"/>
</dbReference>
<dbReference type="InterPro" id="IPR035897">
    <property type="entry name" value="Toll_tir_struct_dom_sf"/>
</dbReference>
<sequence>MAVSGRTSKKRNMLAKETDSRASSGPSYEVFLSFRGVDTRRGFTDFLYDGMHNAGILVFRDSESLHVGKRIGDELLRAIENSKIYIPVFSKNYASSHWCLRELAHMVECASKSNGNKEILPIFLDVEPDDVKLKTNLYSEALSEHQKKFCTEVESWKKALIEVDKVKGWNWERDEGQADLTNSVIKTVLDKLNAGNKKNVSENLVGVDDRVEALIKMLDVGSDNVQFLVIHGMGGIGKTTLAKCIFNQLSSDFRDRNFLSDVRELSQRHDMVYLQKQLLSKFLRSHSFLEGIDDVDEGINRIKRVLGSKKVLIVLDDVDEEKQLKNLAGKGDWFGAGSRIIITTRNQSVLRIEGEASSEGLEEKSSKVTPYEVREMEFDDALKLFSQHAFRRNSPPEQFFSLSNEIVSTLGRLPLALEVTGSSLNNEPKEFWKATLKKLKDAPPDEVQRKLMISYDKLNYEQKQVFLDIACFFIKDDKTYPFYMWDACGYHPHVTIKVLCLKSLIKIKDDDTFWMHDQVRDLGREIVRQENCEDPSERSRVWNPEETQSILKGKEGSTKIKALSLGRRHGILTVTGDEFANLQKLRFFQGEGVSLAGDFNRLFSSLTWLSCHDCSSKFEAKNFHPTNLAVLELSCINISNEWIDWIRVASKLKVLDLIGCKGLTRTPDLSTLVSLEKLILCSCDGIKELPNSIGKLQSLIELDLSETDISHLPDSIGNLKQLTILKISNSQGITKLPGAIWQLDKLVVLDARECENLTGEIPEEIERLSCLRILDLSWTKISRLPTTVNRLSNLQELKLARSDIKQLPELPPGLTWLTWETGIKLESFIPLPTSIGTLSQLKTLTLGSPNVRFLPQLPSSLRELELVNLAITQPLDFSNLVNLSTLEFRSCLILEFSGIFVPGLEKLYMQGCSFGRLDALFQLEMKRMTSLTLDKCEFLPEILDLSHMKNLQKVILRGCKLQVAIHGLEELGSLSSLEVDSCSSIEWMSDLSKLRKLEKLQVKNCPELRGLEGGLNHLESLKRLWIWDCGLLECLADTSNMDLECGHVFRCALLPDRNCCESGSDCLYLWEFGGPVLLFPPTPLSIPSRDDVCQENVDSCHWNFSPLKLQLDNQVHEELQDTTAQLEVGSHTP</sequence>
<keyword evidence="2" id="KW-0677">Repeat</keyword>
<dbReference type="Pfam" id="PF00931">
    <property type="entry name" value="NB-ARC"/>
    <property type="match status" value="1"/>
</dbReference>
<dbReference type="SUPFAM" id="SSF52540">
    <property type="entry name" value="P-loop containing nucleoside triphosphate hydrolases"/>
    <property type="match status" value="1"/>
</dbReference>
<keyword evidence="1" id="KW-0433">Leucine-rich repeat</keyword>
<dbReference type="Pfam" id="PF01582">
    <property type="entry name" value="TIR"/>
    <property type="match status" value="1"/>
</dbReference>
<dbReference type="SUPFAM" id="SSF52200">
    <property type="entry name" value="Toll/Interleukin receptor TIR domain"/>
    <property type="match status" value="1"/>
</dbReference>
<dbReference type="Gene3D" id="3.80.10.10">
    <property type="entry name" value="Ribonuclease Inhibitor"/>
    <property type="match status" value="2"/>
</dbReference>
<dbReference type="PANTHER" id="PTHR11017:SF570">
    <property type="entry name" value="DISEASE RESISTANCE PROTEIN (TIR-NBS CLASS)-RELATED"/>
    <property type="match status" value="1"/>
</dbReference>
<evidence type="ECO:0000313" key="7">
    <source>
        <dbReference type="RefSeq" id="XP_048136628.1"/>
    </source>
</evidence>
<dbReference type="InterPro" id="IPR000157">
    <property type="entry name" value="TIR_dom"/>
</dbReference>
<dbReference type="RefSeq" id="XP_048136628.1">
    <property type="nucleotide sequence ID" value="XM_048280671.1"/>
</dbReference>
<evidence type="ECO:0000256" key="4">
    <source>
        <dbReference type="SAM" id="MobiDB-lite"/>
    </source>
</evidence>
<evidence type="ECO:0000259" key="5">
    <source>
        <dbReference type="PROSITE" id="PS50104"/>
    </source>
</evidence>
<evidence type="ECO:0000313" key="6">
    <source>
        <dbReference type="Proteomes" id="UP000827889"/>
    </source>
</evidence>
<organism evidence="6 7">
    <name type="scientific">Rhodamnia argentea</name>
    <dbReference type="NCBI Taxonomy" id="178133"/>
    <lineage>
        <taxon>Eukaryota</taxon>
        <taxon>Viridiplantae</taxon>
        <taxon>Streptophyta</taxon>
        <taxon>Embryophyta</taxon>
        <taxon>Tracheophyta</taxon>
        <taxon>Spermatophyta</taxon>
        <taxon>Magnoliopsida</taxon>
        <taxon>eudicotyledons</taxon>
        <taxon>Gunneridae</taxon>
        <taxon>Pentapetalae</taxon>
        <taxon>rosids</taxon>
        <taxon>malvids</taxon>
        <taxon>Myrtales</taxon>
        <taxon>Myrtaceae</taxon>
        <taxon>Myrtoideae</taxon>
        <taxon>Myrteae</taxon>
        <taxon>Australasian group</taxon>
        <taxon>Rhodamnia</taxon>
    </lineage>
</organism>
<dbReference type="PROSITE" id="PS50104">
    <property type="entry name" value="TIR"/>
    <property type="match status" value="1"/>
</dbReference>
<dbReference type="SMART" id="SM00255">
    <property type="entry name" value="TIR"/>
    <property type="match status" value="1"/>
</dbReference>
<dbReference type="SMART" id="SM00369">
    <property type="entry name" value="LRR_TYP"/>
    <property type="match status" value="3"/>
</dbReference>
<evidence type="ECO:0000256" key="3">
    <source>
        <dbReference type="ARBA" id="ARBA00022821"/>
    </source>
</evidence>
<keyword evidence="6" id="KW-1185">Reference proteome</keyword>
<dbReference type="Proteomes" id="UP000827889">
    <property type="component" value="Chromosome 6"/>
</dbReference>
<dbReference type="Gene3D" id="3.40.50.10140">
    <property type="entry name" value="Toll/interleukin-1 receptor homology (TIR) domain"/>
    <property type="match status" value="1"/>
</dbReference>
<proteinExistence type="predicted"/>
<dbReference type="InterPro" id="IPR042197">
    <property type="entry name" value="Apaf_helical"/>
</dbReference>
<dbReference type="InterPro" id="IPR032675">
    <property type="entry name" value="LRR_dom_sf"/>
</dbReference>
<gene>
    <name evidence="7" type="primary">LOC115733868</name>
</gene>
<dbReference type="Gene3D" id="1.10.8.430">
    <property type="entry name" value="Helical domain of apoptotic protease-activating factors"/>
    <property type="match status" value="1"/>
</dbReference>